<sequence length="87" mass="9977">MLKFFKDLVTSPIEPDKASHTKFWSNVGMGAMTAVFLWYGFNNTLPEWYVWVYAPTVVAPHLLSDLINLRWGIAKKEAEVSNNEESK</sequence>
<dbReference type="Proteomes" id="UP000026984">
    <property type="component" value="Segment"/>
</dbReference>
<evidence type="ECO:0000313" key="1">
    <source>
        <dbReference type="EMBL" id="AIA64562.1"/>
    </source>
</evidence>
<gene>
    <name evidence="1" type="ORF">CR8_032</name>
</gene>
<dbReference type="KEGG" id="vg:19686783"/>
<dbReference type="GeneID" id="19686783"/>
<reference evidence="1 2" key="1">
    <citation type="submission" date="2013-04" db="EMBL/GenBank/DDBJ databases">
        <title>Complete Genome Sequence of Cronobacter sakazakii Bacteriophage CR8.</title>
        <authorList>
            <person name="Kim Y."/>
            <person name="Shin H."/>
            <person name="Ryu S."/>
        </authorList>
    </citation>
    <scope>NUCLEOTIDE SEQUENCE [LARGE SCALE GENOMIC DNA]</scope>
</reference>
<accession>A0A060ALS1</accession>
<dbReference type="RefSeq" id="YP_009042269.1">
    <property type="nucleotide sequence ID" value="NC_024354.1"/>
</dbReference>
<protein>
    <submittedName>
        <fullName evidence="1">Uncharacterized protein</fullName>
    </submittedName>
</protein>
<keyword evidence="2" id="KW-1185">Reference proteome</keyword>
<name>A0A060ALS1_9CAUD</name>
<dbReference type="EMBL" id="KC954774">
    <property type="protein sequence ID" value="AIA64562.1"/>
    <property type="molecule type" value="Genomic_DNA"/>
</dbReference>
<proteinExistence type="predicted"/>
<evidence type="ECO:0000313" key="2">
    <source>
        <dbReference type="Proteomes" id="UP000026984"/>
    </source>
</evidence>
<organism evidence="1 2">
    <name type="scientific">Cronobacter phage CR8</name>
    <dbReference type="NCBI Taxonomy" id="1327934"/>
    <lineage>
        <taxon>Viruses</taxon>
        <taxon>Duplodnaviria</taxon>
        <taxon>Heunggongvirae</taxon>
        <taxon>Uroviricota</taxon>
        <taxon>Caudoviricetes</taxon>
        <taxon>Vequintavirinae</taxon>
        <taxon>Certrevirus</taxon>
        <taxon>Certrevirus CR8</taxon>
    </lineage>
</organism>